<evidence type="ECO:0000313" key="2">
    <source>
        <dbReference type="EMBL" id="MBD2595778.1"/>
    </source>
</evidence>
<proteinExistence type="predicted"/>
<evidence type="ECO:0000313" key="3">
    <source>
        <dbReference type="Proteomes" id="UP000603457"/>
    </source>
</evidence>
<name>A0ABR8FWN3_9NOSO</name>
<keyword evidence="3" id="KW-1185">Reference proteome</keyword>
<dbReference type="RefSeq" id="WP_190968560.1">
    <property type="nucleotide sequence ID" value="NZ_JACJTB010000019.1"/>
</dbReference>
<protein>
    <submittedName>
        <fullName evidence="2">Uncharacterized protein</fullName>
    </submittedName>
</protein>
<feature type="transmembrane region" description="Helical" evidence="1">
    <location>
        <begin position="34"/>
        <end position="52"/>
    </location>
</feature>
<keyword evidence="1" id="KW-1133">Transmembrane helix</keyword>
<gene>
    <name evidence="2" type="ORF">H6G74_15780</name>
</gene>
<dbReference type="Proteomes" id="UP000603457">
    <property type="component" value="Unassembled WGS sequence"/>
</dbReference>
<comment type="caution">
    <text evidence="2">The sequence shown here is derived from an EMBL/GenBank/DDBJ whole genome shotgun (WGS) entry which is preliminary data.</text>
</comment>
<keyword evidence="1" id="KW-0812">Transmembrane</keyword>
<sequence>MISVASVFTVYLIQLSSTCQQCAETASNFNHDQLRVIAVLLLLLIHCMIRGIRDQAFPSARAALDISLFWAGNVLTLSLVYRALTTELLFRLVDLDGVVTMGIGAIMTLIAGFNNDDILADFVMVFQGIKSSMTAGFQKGREIIKRLLRI</sequence>
<evidence type="ECO:0000256" key="1">
    <source>
        <dbReference type="SAM" id="Phobius"/>
    </source>
</evidence>
<feature type="transmembrane region" description="Helical" evidence="1">
    <location>
        <begin position="95"/>
        <end position="114"/>
    </location>
</feature>
<keyword evidence="1" id="KW-0472">Membrane</keyword>
<reference evidence="2 3" key="1">
    <citation type="journal article" date="2020" name="ISME J.">
        <title>Comparative genomics reveals insights into cyanobacterial evolution and habitat adaptation.</title>
        <authorList>
            <person name="Chen M.Y."/>
            <person name="Teng W.K."/>
            <person name="Zhao L."/>
            <person name="Hu C.X."/>
            <person name="Zhou Y.K."/>
            <person name="Han B.P."/>
            <person name="Song L.R."/>
            <person name="Shu W.S."/>
        </authorList>
    </citation>
    <scope>NUCLEOTIDE SEQUENCE [LARGE SCALE GENOMIC DNA]</scope>
    <source>
        <strain evidence="2 3">FACHB-130</strain>
    </source>
</reference>
<accession>A0ABR8FWN3</accession>
<dbReference type="EMBL" id="JACJTB010000019">
    <property type="protein sequence ID" value="MBD2595778.1"/>
    <property type="molecule type" value="Genomic_DNA"/>
</dbReference>
<feature type="transmembrane region" description="Helical" evidence="1">
    <location>
        <begin position="64"/>
        <end position="83"/>
    </location>
</feature>
<organism evidence="2 3">
    <name type="scientific">Nostoc spongiaeforme FACHB-130</name>
    <dbReference type="NCBI Taxonomy" id="1357510"/>
    <lineage>
        <taxon>Bacteria</taxon>
        <taxon>Bacillati</taxon>
        <taxon>Cyanobacteriota</taxon>
        <taxon>Cyanophyceae</taxon>
        <taxon>Nostocales</taxon>
        <taxon>Nostocaceae</taxon>
        <taxon>Nostoc</taxon>
    </lineage>
</organism>